<keyword evidence="4" id="KW-0204">Cytolysis</keyword>
<organism evidence="9 10">
    <name type="scientific">Morganella morganii</name>
    <name type="common">Proteus morganii</name>
    <dbReference type="NCBI Taxonomy" id="582"/>
    <lineage>
        <taxon>Bacteria</taxon>
        <taxon>Pseudomonadati</taxon>
        <taxon>Pseudomonadota</taxon>
        <taxon>Gammaproteobacteria</taxon>
        <taxon>Enterobacterales</taxon>
        <taxon>Morganellaceae</taxon>
        <taxon>Morganella</taxon>
    </lineage>
</organism>
<evidence type="ECO:0000256" key="8">
    <source>
        <dbReference type="SAM" id="SignalP"/>
    </source>
</evidence>
<dbReference type="Pfam" id="PF06085">
    <property type="entry name" value="Rz1"/>
    <property type="match status" value="1"/>
</dbReference>
<evidence type="ECO:0000256" key="5">
    <source>
        <dbReference type="ARBA" id="ARBA00023136"/>
    </source>
</evidence>
<keyword evidence="2" id="KW-1188">Viral release from host cell</keyword>
<protein>
    <submittedName>
        <fullName evidence="9">Uncharacterized protein</fullName>
    </submittedName>
</protein>
<dbReference type="AlphaFoldDB" id="A0A0D8LB68"/>
<feature type="chain" id="PRO_5002332563" evidence="8">
    <location>
        <begin position="20"/>
        <end position="69"/>
    </location>
</feature>
<evidence type="ECO:0000313" key="10">
    <source>
        <dbReference type="Proteomes" id="UP000032582"/>
    </source>
</evidence>
<sequence>MPKLKLIVCVMLLSLALSACTSKPSVQRPEPIPPPAWMMADPPPWRETLNRIIFISLNSLKHSRDNILV</sequence>
<evidence type="ECO:0000256" key="2">
    <source>
        <dbReference type="ARBA" id="ARBA00022612"/>
    </source>
</evidence>
<evidence type="ECO:0000256" key="6">
    <source>
        <dbReference type="ARBA" id="ARBA00023142"/>
    </source>
</evidence>
<dbReference type="EMBL" id="JZSH01000083">
    <property type="protein sequence ID" value="KJF77998.1"/>
    <property type="molecule type" value="Genomic_DNA"/>
</dbReference>
<evidence type="ECO:0000256" key="1">
    <source>
        <dbReference type="ARBA" id="ARBA00004635"/>
    </source>
</evidence>
<keyword evidence="5" id="KW-0472">Membrane</keyword>
<dbReference type="GO" id="GO:0016020">
    <property type="term" value="C:membrane"/>
    <property type="evidence" value="ECO:0007669"/>
    <property type="project" value="UniProtKB-SubCell"/>
</dbReference>
<comment type="subcellular location">
    <subcellularLocation>
        <location evidence="1">Membrane</location>
        <topology evidence="1">Lipid-anchor</topology>
    </subcellularLocation>
</comment>
<keyword evidence="3 8" id="KW-0732">Signal</keyword>
<dbReference type="InterPro" id="IPR010346">
    <property type="entry name" value="O-spanin"/>
</dbReference>
<evidence type="ECO:0000313" key="9">
    <source>
        <dbReference type="EMBL" id="KJF77998.1"/>
    </source>
</evidence>
<dbReference type="GO" id="GO:0044659">
    <property type="term" value="P:viral release from host cell by cytolysis"/>
    <property type="evidence" value="ECO:0007669"/>
    <property type="project" value="InterPro"/>
</dbReference>
<dbReference type="Proteomes" id="UP000032582">
    <property type="component" value="Unassembled WGS sequence"/>
</dbReference>
<name>A0A0D8LB68_MORMO</name>
<reference evidence="9 10" key="1">
    <citation type="submission" date="2015-02" db="EMBL/GenBank/DDBJ databases">
        <title>Whole genome shotgun sequencing of cultured foodborne pathogen.</title>
        <authorList>
            <person name="Timme R."/>
            <person name="Allard M.W."/>
            <person name="Strain E."/>
            <person name="Evans P.S."/>
            <person name="Brown E."/>
        </authorList>
    </citation>
    <scope>NUCLEOTIDE SEQUENCE [LARGE SCALE GENOMIC DNA]</scope>
    <source>
        <strain evidence="9 10">GCSL-TSO-24</strain>
    </source>
</reference>
<evidence type="ECO:0000256" key="7">
    <source>
        <dbReference type="ARBA" id="ARBA00023288"/>
    </source>
</evidence>
<keyword evidence="7" id="KW-0449">Lipoprotein</keyword>
<evidence type="ECO:0000256" key="4">
    <source>
        <dbReference type="ARBA" id="ARBA00022852"/>
    </source>
</evidence>
<dbReference type="PROSITE" id="PS51257">
    <property type="entry name" value="PROKAR_LIPOPROTEIN"/>
    <property type="match status" value="1"/>
</dbReference>
<proteinExistence type="predicted"/>
<gene>
    <name evidence="9" type="ORF">UA45_08925</name>
</gene>
<keyword evidence="6" id="KW-0578">Host cell lysis by virus</keyword>
<evidence type="ECO:0000256" key="3">
    <source>
        <dbReference type="ARBA" id="ARBA00022729"/>
    </source>
</evidence>
<accession>A0A0D8LB68</accession>
<comment type="caution">
    <text evidence="9">The sequence shown here is derived from an EMBL/GenBank/DDBJ whole genome shotgun (WGS) entry which is preliminary data.</text>
</comment>
<feature type="signal peptide" evidence="8">
    <location>
        <begin position="1"/>
        <end position="19"/>
    </location>
</feature>